<feature type="transmembrane region" description="Helical" evidence="7">
    <location>
        <begin position="38"/>
        <end position="61"/>
    </location>
</feature>
<dbReference type="AlphaFoldDB" id="A0A288W4C1"/>
<protein>
    <recommendedName>
        <fullName evidence="6">Putative O-antigen transporter</fullName>
    </recommendedName>
</protein>
<dbReference type="PANTHER" id="PTHR30250">
    <property type="entry name" value="PST FAMILY PREDICTED COLANIC ACID TRANSPORTER"/>
    <property type="match status" value="1"/>
</dbReference>
<comment type="subcellular location">
    <subcellularLocation>
        <location evidence="1">Cell membrane</location>
        <topology evidence="1">Multi-pass membrane protein</topology>
    </subcellularLocation>
</comment>
<keyword evidence="5 7" id="KW-0472">Membrane</keyword>
<feature type="transmembrane region" description="Helical" evidence="7">
    <location>
        <begin position="387"/>
        <end position="405"/>
    </location>
</feature>
<proteinExistence type="predicted"/>
<evidence type="ECO:0000256" key="2">
    <source>
        <dbReference type="ARBA" id="ARBA00022475"/>
    </source>
</evidence>
<evidence type="ECO:0000256" key="1">
    <source>
        <dbReference type="ARBA" id="ARBA00004651"/>
    </source>
</evidence>
<accession>A0A288W4C1</accession>
<feature type="transmembrane region" description="Helical" evidence="7">
    <location>
        <begin position="14"/>
        <end position="32"/>
    </location>
</feature>
<dbReference type="CDD" id="cd13128">
    <property type="entry name" value="MATE_Wzx_like"/>
    <property type="match status" value="1"/>
</dbReference>
<feature type="transmembrane region" description="Helical" evidence="7">
    <location>
        <begin position="364"/>
        <end position="381"/>
    </location>
</feature>
<keyword evidence="2" id="KW-1003">Cell membrane</keyword>
<evidence type="ECO:0000256" key="6">
    <source>
        <dbReference type="ARBA" id="ARBA00049738"/>
    </source>
</evidence>
<feature type="transmembrane region" description="Helical" evidence="7">
    <location>
        <begin position="295"/>
        <end position="319"/>
    </location>
</feature>
<dbReference type="RefSeq" id="WP_059236274.1">
    <property type="nucleotide sequence ID" value="NZ_BBVW01000017.1"/>
</dbReference>
<feature type="transmembrane region" description="Helical" evidence="7">
    <location>
        <begin position="140"/>
        <end position="158"/>
    </location>
</feature>
<dbReference type="PANTHER" id="PTHR30250:SF11">
    <property type="entry name" value="O-ANTIGEN TRANSPORTER-RELATED"/>
    <property type="match status" value="1"/>
</dbReference>
<organism evidence="8">
    <name type="scientific">Escherichia albertii</name>
    <dbReference type="NCBI Taxonomy" id="208962"/>
    <lineage>
        <taxon>Bacteria</taxon>
        <taxon>Pseudomonadati</taxon>
        <taxon>Pseudomonadota</taxon>
        <taxon>Gammaproteobacteria</taxon>
        <taxon>Enterobacterales</taxon>
        <taxon>Enterobacteriaceae</taxon>
        <taxon>Escherichia</taxon>
    </lineage>
</organism>
<reference evidence="8" key="1">
    <citation type="journal article" date="2017" name="Carbohydr. Res.">
        <title>Structure and gene cluster of the O-antigen of Escherichia albertii O1 resembling the O-antigen of Pseudomonas aeruginosa O5.</title>
        <authorList>
            <person name="Zheng H."/>
            <person name="Shashkov A.S."/>
            <person name="Xiong Y."/>
            <person name="Naumenko O.I."/>
            <person name="Wang H."/>
            <person name="Senchenkova S.N."/>
            <person name="Wang J."/>
            <person name="Knirel Y.A."/>
        </authorList>
    </citation>
    <scope>NUCLEOTIDE SEQUENCE</scope>
    <source>
        <strain evidence="8">BBVW01.1_seq</strain>
    </source>
</reference>
<dbReference type="Pfam" id="PF01943">
    <property type="entry name" value="Polysacc_synt"/>
    <property type="match status" value="1"/>
</dbReference>
<feature type="transmembrane region" description="Helical" evidence="7">
    <location>
        <begin position="331"/>
        <end position="352"/>
    </location>
</feature>
<dbReference type="InterPro" id="IPR002797">
    <property type="entry name" value="Polysacc_synth"/>
</dbReference>
<name>A0A288W4C1_ESCAL</name>
<feature type="transmembrane region" description="Helical" evidence="7">
    <location>
        <begin position="109"/>
        <end position="128"/>
    </location>
</feature>
<keyword evidence="3 7" id="KW-0812">Transmembrane</keyword>
<sequence>MVIKNIFWQFAEKILRLIFAIFISALLARHLGVSGFGLYNYINAIISVALVVTSLGFNRILVRESTCCKDKISHNELISTSFYSRLLFSILIFALLWGGYSYIDNKNSIIYLISFLSVIFVSFDVIDYHLQGQCIFKTATLCRVVSFLIVSFIRIFLVFENATLIWFCITILFEYAISAILLYLSSRFIHRNIFTIKIKHVSLNKAKYLLKESWSEIIAGFGAILFMKMDQIMLQYMLNAESVGVYSAALRISESWYFLPAAIVSSVFPVIMNKYNKENTNESALVELFGHIMTLLVWLSICAAITISLFGPAVIHWLFGDEYIRSATILIYHVWAGVFLSMGILSGSWLVAKKKLKLNLYRNIGGLIVNFFLNIILIPVYSGVGAAIATISGFAFAFLFFDLFHKELRGVFFLKIKSLSPINLIQAIRFLSNIRLKYL</sequence>
<feature type="transmembrane region" description="Helical" evidence="7">
    <location>
        <begin position="82"/>
        <end position="103"/>
    </location>
</feature>
<evidence type="ECO:0000256" key="5">
    <source>
        <dbReference type="ARBA" id="ARBA00023136"/>
    </source>
</evidence>
<feature type="transmembrane region" description="Helical" evidence="7">
    <location>
        <begin position="164"/>
        <end position="184"/>
    </location>
</feature>
<evidence type="ECO:0000256" key="4">
    <source>
        <dbReference type="ARBA" id="ARBA00022989"/>
    </source>
</evidence>
<evidence type="ECO:0000256" key="7">
    <source>
        <dbReference type="SAM" id="Phobius"/>
    </source>
</evidence>
<dbReference type="GO" id="GO:0005886">
    <property type="term" value="C:plasma membrane"/>
    <property type="evidence" value="ECO:0007669"/>
    <property type="project" value="UniProtKB-SubCell"/>
</dbReference>
<keyword evidence="4 7" id="KW-1133">Transmembrane helix</keyword>
<evidence type="ECO:0000256" key="3">
    <source>
        <dbReference type="ARBA" id="ARBA00022692"/>
    </source>
</evidence>
<dbReference type="EMBL" id="KY574549">
    <property type="protein sequence ID" value="ARO72748.1"/>
    <property type="molecule type" value="Genomic_DNA"/>
</dbReference>
<dbReference type="InterPro" id="IPR050833">
    <property type="entry name" value="Poly_Biosynth_Transport"/>
</dbReference>
<evidence type="ECO:0000313" key="8">
    <source>
        <dbReference type="EMBL" id="ARO72748.1"/>
    </source>
</evidence>